<gene>
    <name evidence="2" type="ORF">FA09DRAFT_120986</name>
</gene>
<name>A0A316ZGR4_9BASI</name>
<sequence>MRLRPPSVDVSDAQLCPRLRLSRLLVLLMPRSPRVSAFRRHRSTSSCASLKLRATARGAHARRRRSARRSSTRGASRTPPRAKRGKRQQAGPPPDSRPQVIGLSRRRGAQTHAAPPRLRLSLDCLRFAIGCSVLASLHLSFFRRSRRRSASHGVARRRAAYAQSAMPGTCKQAAPARSRRHRESRRDGKCITLYISSVPCRYSDLRRRRHWRMASETRRPHDPWLRGAPSWRVLCRAFCLM</sequence>
<dbReference type="GeneID" id="37266582"/>
<dbReference type="Proteomes" id="UP000245946">
    <property type="component" value="Unassembled WGS sequence"/>
</dbReference>
<dbReference type="PROSITE" id="PS50096">
    <property type="entry name" value="IQ"/>
    <property type="match status" value="1"/>
</dbReference>
<accession>A0A316ZGR4</accession>
<dbReference type="RefSeq" id="XP_025601239.1">
    <property type="nucleotide sequence ID" value="XM_025739036.1"/>
</dbReference>
<protein>
    <submittedName>
        <fullName evidence="2">Uncharacterized protein</fullName>
    </submittedName>
</protein>
<keyword evidence="3" id="KW-1185">Reference proteome</keyword>
<evidence type="ECO:0000256" key="1">
    <source>
        <dbReference type="SAM" id="MobiDB-lite"/>
    </source>
</evidence>
<feature type="region of interest" description="Disordered" evidence="1">
    <location>
        <begin position="162"/>
        <end position="185"/>
    </location>
</feature>
<feature type="region of interest" description="Disordered" evidence="1">
    <location>
        <begin position="48"/>
        <end position="114"/>
    </location>
</feature>
<dbReference type="AlphaFoldDB" id="A0A316ZGR4"/>
<reference evidence="2 3" key="1">
    <citation type="journal article" date="2018" name="Mol. Biol. Evol.">
        <title>Broad Genomic Sampling Reveals a Smut Pathogenic Ancestry of the Fungal Clade Ustilaginomycotina.</title>
        <authorList>
            <person name="Kijpornyongpan T."/>
            <person name="Mondo S.J."/>
            <person name="Barry K."/>
            <person name="Sandor L."/>
            <person name="Lee J."/>
            <person name="Lipzen A."/>
            <person name="Pangilinan J."/>
            <person name="LaButti K."/>
            <person name="Hainaut M."/>
            <person name="Henrissat B."/>
            <person name="Grigoriev I.V."/>
            <person name="Spatafora J.W."/>
            <person name="Aime M.C."/>
        </authorList>
    </citation>
    <scope>NUCLEOTIDE SEQUENCE [LARGE SCALE GENOMIC DNA]</scope>
    <source>
        <strain evidence="2 3">MCA 4186</strain>
    </source>
</reference>
<evidence type="ECO:0000313" key="3">
    <source>
        <dbReference type="Proteomes" id="UP000245946"/>
    </source>
</evidence>
<organism evidence="2 3">
    <name type="scientific">Tilletiopsis washingtonensis</name>
    <dbReference type="NCBI Taxonomy" id="58919"/>
    <lineage>
        <taxon>Eukaryota</taxon>
        <taxon>Fungi</taxon>
        <taxon>Dikarya</taxon>
        <taxon>Basidiomycota</taxon>
        <taxon>Ustilaginomycotina</taxon>
        <taxon>Exobasidiomycetes</taxon>
        <taxon>Entylomatales</taxon>
        <taxon>Entylomatales incertae sedis</taxon>
        <taxon>Tilletiopsis</taxon>
    </lineage>
</organism>
<proteinExistence type="predicted"/>
<feature type="compositionally biased region" description="Basic residues" evidence="1">
    <location>
        <begin position="59"/>
        <end position="71"/>
    </location>
</feature>
<dbReference type="EMBL" id="KZ819284">
    <property type="protein sequence ID" value="PWO00961.1"/>
    <property type="molecule type" value="Genomic_DNA"/>
</dbReference>
<evidence type="ECO:0000313" key="2">
    <source>
        <dbReference type="EMBL" id="PWO00961.1"/>
    </source>
</evidence>